<gene>
    <name evidence="3" type="ORF">FO442_17060</name>
</gene>
<dbReference type="InterPro" id="IPR036457">
    <property type="entry name" value="PPM-type-like_dom_sf"/>
</dbReference>
<organism evidence="3 4">
    <name type="scientific">Fluviicola chungangensis</name>
    <dbReference type="NCBI Taxonomy" id="2597671"/>
    <lineage>
        <taxon>Bacteria</taxon>
        <taxon>Pseudomonadati</taxon>
        <taxon>Bacteroidota</taxon>
        <taxon>Flavobacteriia</taxon>
        <taxon>Flavobacteriales</taxon>
        <taxon>Crocinitomicaceae</taxon>
        <taxon>Fluviicola</taxon>
    </lineage>
</organism>
<dbReference type="Proteomes" id="UP000316008">
    <property type="component" value="Unassembled WGS sequence"/>
</dbReference>
<dbReference type="InterPro" id="IPR001932">
    <property type="entry name" value="PPM-type_phosphatase-like_dom"/>
</dbReference>
<dbReference type="Gene3D" id="3.60.40.10">
    <property type="entry name" value="PPM-type phosphatase domain"/>
    <property type="match status" value="1"/>
</dbReference>
<evidence type="ECO:0000313" key="4">
    <source>
        <dbReference type="Proteomes" id="UP000316008"/>
    </source>
</evidence>
<dbReference type="InterPro" id="IPR052016">
    <property type="entry name" value="Bact_Sigma-Reg"/>
</dbReference>
<keyword evidence="1" id="KW-0378">Hydrolase</keyword>
<reference evidence="3 4" key="1">
    <citation type="submission" date="2019-07" db="EMBL/GenBank/DDBJ databases">
        <authorList>
            <person name="Huq M.A."/>
        </authorList>
    </citation>
    <scope>NUCLEOTIDE SEQUENCE [LARGE SCALE GENOMIC DNA]</scope>
    <source>
        <strain evidence="3 4">MAH-3</strain>
    </source>
</reference>
<dbReference type="SMART" id="SM00331">
    <property type="entry name" value="PP2C_SIG"/>
    <property type="match status" value="1"/>
</dbReference>
<dbReference type="RefSeq" id="WP_144334432.1">
    <property type="nucleotide sequence ID" value="NZ_VLPL01000010.1"/>
</dbReference>
<dbReference type="Pfam" id="PF07228">
    <property type="entry name" value="SpoIIE"/>
    <property type="match status" value="1"/>
</dbReference>
<protein>
    <submittedName>
        <fullName evidence="3">SpoIIE family protein phosphatase</fullName>
    </submittedName>
</protein>
<dbReference type="GO" id="GO:0016791">
    <property type="term" value="F:phosphatase activity"/>
    <property type="evidence" value="ECO:0007669"/>
    <property type="project" value="TreeGrafter"/>
</dbReference>
<feature type="domain" description="PPM-type phosphatase" evidence="2">
    <location>
        <begin position="57"/>
        <end position="284"/>
    </location>
</feature>
<name>A0A556MJG3_9FLAO</name>
<evidence type="ECO:0000313" key="3">
    <source>
        <dbReference type="EMBL" id="TSJ40016.1"/>
    </source>
</evidence>
<proteinExistence type="predicted"/>
<comment type="caution">
    <text evidence="3">The sequence shown here is derived from an EMBL/GenBank/DDBJ whole genome shotgun (WGS) entry which is preliminary data.</text>
</comment>
<dbReference type="PANTHER" id="PTHR43156:SF9">
    <property type="entry name" value="HAMP DOMAIN-CONTAINING PROTEIN"/>
    <property type="match status" value="1"/>
</dbReference>
<keyword evidence="4" id="KW-1185">Reference proteome</keyword>
<dbReference type="OrthoDB" id="9763484at2"/>
<evidence type="ECO:0000256" key="1">
    <source>
        <dbReference type="ARBA" id="ARBA00022801"/>
    </source>
</evidence>
<dbReference type="PANTHER" id="PTHR43156">
    <property type="entry name" value="STAGE II SPORULATION PROTEIN E-RELATED"/>
    <property type="match status" value="1"/>
</dbReference>
<dbReference type="EMBL" id="VLPL01000010">
    <property type="protein sequence ID" value="TSJ40016.1"/>
    <property type="molecule type" value="Genomic_DNA"/>
</dbReference>
<sequence>MNTLVLEEQVPLTESSLVSVELANRIAYLEQQAESLHESMRYAGSLQRSILPNERIFQNIFSDAFVIFQPKDIVSGDFYWIFQHHDDVYFAVGDCTGHGVPGAMVNIAGNALLRQIIRLEGLSDPAKIVELLDRELTSLFNEHLTEGATRDGMDLVFCKFNLSQMNGSFCGAGRPLFLVREGNLVEFKKGPDSIGHASKEIKEFETIHFGLQEGDQFYLFSDGYTDQFGGENVKKFNRQRFRNLLTSICDFELREQRAELLFHYNNWKGKQEQVDDICVVGIKI</sequence>
<dbReference type="AlphaFoldDB" id="A0A556MJG3"/>
<accession>A0A556MJG3</accession>
<evidence type="ECO:0000259" key="2">
    <source>
        <dbReference type="SMART" id="SM00331"/>
    </source>
</evidence>